<dbReference type="InterPro" id="IPR052542">
    <property type="entry name" value="Cholesterol_Oxidase"/>
</dbReference>
<dbReference type="Gene3D" id="3.50.50.60">
    <property type="entry name" value="FAD/NAD(P)-binding domain"/>
    <property type="match status" value="3"/>
</dbReference>
<evidence type="ECO:0000256" key="15">
    <source>
        <dbReference type="ARBA" id="ARBA00049778"/>
    </source>
</evidence>
<keyword evidence="4" id="KW-0285">Flavoprotein</keyword>
<dbReference type="Pfam" id="PF05199">
    <property type="entry name" value="GMC_oxred_C"/>
    <property type="match status" value="1"/>
</dbReference>
<keyword evidence="6" id="KW-0560">Oxidoreductase</keyword>
<evidence type="ECO:0000256" key="3">
    <source>
        <dbReference type="ARBA" id="ARBA00022548"/>
    </source>
</evidence>
<dbReference type="Pfam" id="PF00732">
    <property type="entry name" value="GMC_oxred_N"/>
    <property type="match status" value="1"/>
</dbReference>
<feature type="domain" description="Glucose-methanol-choline oxidoreductase N-terminal" evidence="17">
    <location>
        <begin position="192"/>
        <end position="434"/>
    </location>
</feature>
<name>A0A0F4ZA06_9PEZI</name>
<dbReference type="EC" id="5.3.3.1" evidence="11"/>
<keyword evidence="3" id="KW-0153">Cholesterol metabolism</keyword>
<dbReference type="EMBL" id="LAEV01001761">
    <property type="protein sequence ID" value="KKA27377.1"/>
    <property type="molecule type" value="Genomic_DNA"/>
</dbReference>
<keyword evidence="8" id="KW-1207">Sterol metabolism</keyword>
<dbReference type="PANTHER" id="PTHR47470">
    <property type="entry name" value="CHOLESTEROL OXIDASE"/>
    <property type="match status" value="1"/>
</dbReference>
<evidence type="ECO:0000256" key="7">
    <source>
        <dbReference type="ARBA" id="ARBA00023098"/>
    </source>
</evidence>
<dbReference type="GO" id="GO:0016995">
    <property type="term" value="F:cholesterol oxidase activity"/>
    <property type="evidence" value="ECO:0007669"/>
    <property type="project" value="UniProtKB-EC"/>
</dbReference>
<proteinExistence type="inferred from homology"/>
<evidence type="ECO:0000256" key="4">
    <source>
        <dbReference type="ARBA" id="ARBA00022630"/>
    </source>
</evidence>
<evidence type="ECO:0000256" key="11">
    <source>
        <dbReference type="ARBA" id="ARBA00038856"/>
    </source>
</evidence>
<keyword evidence="5" id="KW-0274">FAD</keyword>
<evidence type="ECO:0000256" key="8">
    <source>
        <dbReference type="ARBA" id="ARBA00023166"/>
    </source>
</evidence>
<evidence type="ECO:0000256" key="13">
    <source>
        <dbReference type="ARBA" id="ARBA00049723"/>
    </source>
</evidence>
<evidence type="ECO:0000256" key="6">
    <source>
        <dbReference type="ARBA" id="ARBA00023002"/>
    </source>
</evidence>
<evidence type="ECO:0000256" key="9">
    <source>
        <dbReference type="ARBA" id="ARBA00023221"/>
    </source>
</evidence>
<dbReference type="SUPFAM" id="SSF53474">
    <property type="entry name" value="alpha/beta-Hydrolases"/>
    <property type="match status" value="1"/>
</dbReference>
<accession>A0A0F4ZA06</accession>
<dbReference type="Proteomes" id="UP000033483">
    <property type="component" value="Unassembled WGS sequence"/>
</dbReference>
<dbReference type="GO" id="GO:0004769">
    <property type="term" value="F:steroid Delta-isomerase activity"/>
    <property type="evidence" value="ECO:0007669"/>
    <property type="project" value="UniProtKB-EC"/>
</dbReference>
<evidence type="ECO:0000313" key="20">
    <source>
        <dbReference type="Proteomes" id="UP000033483"/>
    </source>
</evidence>
<comment type="caution">
    <text evidence="19">The sequence shown here is derived from an EMBL/GenBank/DDBJ whole genome shotgun (WGS) entry which is preliminary data.</text>
</comment>
<evidence type="ECO:0000259" key="18">
    <source>
        <dbReference type="Pfam" id="PF05199"/>
    </source>
</evidence>
<gene>
    <name evidence="19" type="ORF">TD95_000505</name>
</gene>
<dbReference type="Gene3D" id="3.40.50.1820">
    <property type="entry name" value="alpha/beta hydrolase"/>
    <property type="match status" value="1"/>
</dbReference>
<dbReference type="PANTHER" id="PTHR47470:SF1">
    <property type="entry name" value="FAD-DEPENDENT OXIDOREDUCTASE 2 FAD BINDING DOMAIN-CONTAINING PROTEIN"/>
    <property type="match status" value="1"/>
</dbReference>
<keyword evidence="9" id="KW-0753">Steroid metabolism</keyword>
<evidence type="ECO:0000259" key="17">
    <source>
        <dbReference type="Pfam" id="PF00732"/>
    </source>
</evidence>
<evidence type="ECO:0000256" key="2">
    <source>
        <dbReference type="ARBA" id="ARBA00010790"/>
    </source>
</evidence>
<evidence type="ECO:0000313" key="19">
    <source>
        <dbReference type="EMBL" id="KKA27377.1"/>
    </source>
</evidence>
<evidence type="ECO:0000256" key="1">
    <source>
        <dbReference type="ARBA" id="ARBA00001974"/>
    </source>
</evidence>
<dbReference type="OrthoDB" id="9974421at2759"/>
<feature type="region of interest" description="Disordered" evidence="16">
    <location>
        <begin position="48"/>
        <end position="69"/>
    </location>
</feature>
<dbReference type="InterPro" id="IPR007867">
    <property type="entry name" value="GMC_OxRtase_C"/>
</dbReference>
<dbReference type="EC" id="1.1.3.6" evidence="13"/>
<evidence type="ECO:0000256" key="16">
    <source>
        <dbReference type="SAM" id="MobiDB-lite"/>
    </source>
</evidence>
<dbReference type="GO" id="GO:0008203">
    <property type="term" value="P:cholesterol metabolic process"/>
    <property type="evidence" value="ECO:0007669"/>
    <property type="project" value="UniProtKB-KW"/>
</dbReference>
<protein>
    <recommendedName>
        <fullName evidence="14">Cholesterol oxidase</fullName>
        <ecNumber evidence="13">1.1.3.6</ecNumber>
        <ecNumber evidence="11">5.3.3.1</ecNumber>
    </recommendedName>
    <alternativeName>
        <fullName evidence="15">Cholesterol isomerase</fullName>
    </alternativeName>
</protein>
<keyword evidence="10" id="KW-0413">Isomerase</keyword>
<evidence type="ECO:0000256" key="14">
    <source>
        <dbReference type="ARBA" id="ARBA00049744"/>
    </source>
</evidence>
<organism evidence="19 20">
    <name type="scientific">Thielaviopsis punctulata</name>
    <dbReference type="NCBI Taxonomy" id="72032"/>
    <lineage>
        <taxon>Eukaryota</taxon>
        <taxon>Fungi</taxon>
        <taxon>Dikarya</taxon>
        <taxon>Ascomycota</taxon>
        <taxon>Pezizomycotina</taxon>
        <taxon>Sordariomycetes</taxon>
        <taxon>Hypocreomycetidae</taxon>
        <taxon>Microascales</taxon>
        <taxon>Ceratocystidaceae</taxon>
        <taxon>Thielaviopsis</taxon>
    </lineage>
</organism>
<sequence length="1382" mass="152990">MKGFKVPFKKGRKMSKTPKVSLEDLDTVPLLRDEVDVTGVASIQAELFEKDASMKPPSNSSSGIKPSYEVPSVEDTSDEFFINTKTTPRSFLKTARKSYTSKQSRGEASVQAFADGSAGAKGFPRLSRAIPLMRNSYDFIVIGSGYGGSIAASRLARSYGKDGRSSVCVLERGSEKWPGEYPSTPTSSLSEVRCSGVLDPGNTRRFKVPINGGNPNGMYHIHMGKGLSCFMANGLGGTSLINANIFLPADKGVLGLPTWPVEIRNNPECLDKYYDKVSAVLEPQVYPDDWPKLHKVELLKRQARMMGMEKNFRKIPQTTRFKDGPNSCGVEMRASTLSGEDITGINDNSKNTTLVTYVADAWNWGAEIFCECEVRYVLECNGPEGGYIVYFSWRDIGRSRFCNVFKGDLMWVHAKKGVFFGAGAIGTTEILLRSKEMGLPLSDHVGHEVSGNGDMLAFGYNTNFESNSLGQSCPNPANPTGPTINSAIDNREGHPSPLDGWILEEGAVASPMVPFLQAMLELVPGSVQSQPKRTIREKVSSGLASLGSWMLGPYSKRGAMNKTQIYLIMAHDGAQARMTLENDKLSLDFPGIGKSAHVKRIQQVLAKAANHVGGTVINHPFYSLLGKQQVTVHPLGGARMAYDGTGNTGACTHAGELFKGSGSKFHPGLIVADAAIVPTSLGVNPFATISALAERTIEIFAKKHGLTISEEKNGTLDLFGEPRHPFMGKTSQIHTAVMEHKEVSRAQDAMRLVKSDKIDGYGFTEIMSGYIHRLSNSQLAHDDLDTYHRAKRAAKGRLESARFFLTIQTFDIRSYISNMDHPAVITGTMACPTLPGSPFMVQRGDFQLLTVDPKRPNTLNLVYDFDMWGSDRQLLHFHGYKVLDPSVELSPIRFWKASSTLYVTITKPSLNRVRNKEDPNDWRHDEVVAKGVLNIRIGDFINELMSLTPSGASLTSKLSSTAAYIGFMTSHSIPLFLGRFGRLQYPTPSYIGYINRTLPSETHELVARDGVKTPMYIYEPTNTAIETKNVLMIAGAAVDHQVFALPTIPYNTVDYMTRAGYRVFICVHRFGLLNIAKEDWTVFDAREDLRAAIQFVRQHSPGQNSPDNKVYTVAHCMGSVSLAIGLLTGDIPSDWIWGISCSQTFMTPMWSPPNMIKAMKGPIPLDRLYKKLAGNWMSCQPSTEDRIIQRMLTQLLRLYPQPRNEICTNAACHRTSLAFGRCWNHRNLNEATHRQMDRFFNGVNMTLMDVLMRQGSMGSVTTNGPDYTPLVTDENVERLRGIPIMQFVGADNAVLSPAATQRSHDILVKRFGISSVDGQVQYRRLAIPGYGHLDSWMGRNSWKDVYPHVRLEMDRVMRGPDYRFIQPLDKFASMTANGVLMD</sequence>
<evidence type="ECO:0000256" key="12">
    <source>
        <dbReference type="ARBA" id="ARBA00049645"/>
    </source>
</evidence>
<feature type="domain" description="Glucose-methanol-choline oxidoreductase C-terminal" evidence="18">
    <location>
        <begin position="630"/>
        <end position="693"/>
    </location>
</feature>
<dbReference type="SUPFAM" id="SSF51905">
    <property type="entry name" value="FAD/NAD(P)-binding domain"/>
    <property type="match status" value="1"/>
</dbReference>
<evidence type="ECO:0000256" key="5">
    <source>
        <dbReference type="ARBA" id="ARBA00022827"/>
    </source>
</evidence>
<keyword evidence="7" id="KW-0443">Lipid metabolism</keyword>
<dbReference type="InterPro" id="IPR000172">
    <property type="entry name" value="GMC_OxRdtase_N"/>
</dbReference>
<comment type="pathway">
    <text evidence="12">Steroid metabolism; cholesterol degradation.</text>
</comment>
<comment type="similarity">
    <text evidence="2">Belongs to the GMC oxidoreductase family.</text>
</comment>
<keyword evidence="20" id="KW-1185">Reference proteome</keyword>
<dbReference type="InterPro" id="IPR029058">
    <property type="entry name" value="AB_hydrolase_fold"/>
</dbReference>
<reference evidence="19 20" key="1">
    <citation type="submission" date="2015-03" db="EMBL/GenBank/DDBJ databases">
        <authorList>
            <person name="Radwan O."/>
            <person name="Al-Naeli F.A."/>
            <person name="Rendon G.A."/>
            <person name="Fields C."/>
        </authorList>
    </citation>
    <scope>NUCLEOTIDE SEQUENCE [LARGE SCALE GENOMIC DNA]</scope>
    <source>
        <strain evidence="19">CR-DP1</strain>
    </source>
</reference>
<evidence type="ECO:0000256" key="10">
    <source>
        <dbReference type="ARBA" id="ARBA00023235"/>
    </source>
</evidence>
<dbReference type="GO" id="GO:0050660">
    <property type="term" value="F:flavin adenine dinucleotide binding"/>
    <property type="evidence" value="ECO:0007669"/>
    <property type="project" value="InterPro"/>
</dbReference>
<dbReference type="InterPro" id="IPR036188">
    <property type="entry name" value="FAD/NAD-bd_sf"/>
</dbReference>
<comment type="cofactor">
    <cofactor evidence="1">
        <name>FAD</name>
        <dbReference type="ChEBI" id="CHEBI:57692"/>
    </cofactor>
</comment>